<organism evidence="2 3">
    <name type="scientific">Stachybotrys chartarum (strain CBS 109288 / IBT 7711)</name>
    <name type="common">Toxic black mold</name>
    <name type="synonym">Stilbospora chartarum</name>
    <dbReference type="NCBI Taxonomy" id="1280523"/>
    <lineage>
        <taxon>Eukaryota</taxon>
        <taxon>Fungi</taxon>
        <taxon>Dikarya</taxon>
        <taxon>Ascomycota</taxon>
        <taxon>Pezizomycotina</taxon>
        <taxon>Sordariomycetes</taxon>
        <taxon>Hypocreomycetidae</taxon>
        <taxon>Hypocreales</taxon>
        <taxon>Stachybotryaceae</taxon>
        <taxon>Stachybotrys</taxon>
    </lineage>
</organism>
<evidence type="ECO:0000256" key="1">
    <source>
        <dbReference type="SAM" id="SignalP"/>
    </source>
</evidence>
<evidence type="ECO:0000313" key="2">
    <source>
        <dbReference type="EMBL" id="KEY70456.1"/>
    </source>
</evidence>
<gene>
    <name evidence="2" type="ORF">S7711_11323</name>
</gene>
<keyword evidence="3" id="KW-1185">Reference proteome</keyword>
<dbReference type="HOGENOM" id="CLU_122522_0_0_1"/>
<protein>
    <submittedName>
        <fullName evidence="2">Uncharacterized protein</fullName>
    </submittedName>
</protein>
<dbReference type="Proteomes" id="UP000028045">
    <property type="component" value="Unassembled WGS sequence"/>
</dbReference>
<dbReference type="EMBL" id="KL648441">
    <property type="protein sequence ID" value="KEY70456.1"/>
    <property type="molecule type" value="Genomic_DNA"/>
</dbReference>
<sequence length="144" mass="14851">MKAAVLLTFVASAMAGLLQERACAGDNCKRQVTGTRAGLLPLTERMADCSSFQATTVVPDAVTTTVTVTVEAGEPAKFKRAAGLQYRAETEIPTAIPAYASACSSPAAYAEACSCWGITATVSTAPTPTSTTTVTVTADYCEDL</sequence>
<feature type="signal peptide" evidence="1">
    <location>
        <begin position="1"/>
        <end position="15"/>
    </location>
</feature>
<accession>A0A084AYS7</accession>
<dbReference type="OrthoDB" id="5596743at2759"/>
<dbReference type="AlphaFoldDB" id="A0A084AYS7"/>
<evidence type="ECO:0000313" key="3">
    <source>
        <dbReference type="Proteomes" id="UP000028045"/>
    </source>
</evidence>
<proteinExistence type="predicted"/>
<feature type="chain" id="PRO_5012113407" evidence="1">
    <location>
        <begin position="16"/>
        <end position="144"/>
    </location>
</feature>
<keyword evidence="1" id="KW-0732">Signal</keyword>
<name>A0A084AYS7_STACB</name>
<reference evidence="2 3" key="1">
    <citation type="journal article" date="2014" name="BMC Genomics">
        <title>Comparative genome sequencing reveals chemotype-specific gene clusters in the toxigenic black mold Stachybotrys.</title>
        <authorList>
            <person name="Semeiks J."/>
            <person name="Borek D."/>
            <person name="Otwinowski Z."/>
            <person name="Grishin N.V."/>
        </authorList>
    </citation>
    <scope>NUCLEOTIDE SEQUENCE [LARGE SCALE GENOMIC DNA]</scope>
    <source>
        <strain evidence="3">CBS 109288 / IBT 7711</strain>
    </source>
</reference>